<sequence length="257" mass="29863">MASKYEILTHYSLELKKIIDEISNIEKSTEYIYKNILEKYAHRYNAILKKYHKSTGIPLELFEIFDYELSSTQKTVKNIAVDRFKLNAENTKLLVDKNCEIERSNQATKDIPLHQMRRCLKIGVNRCPKNPPLDSNKVFIGMPFDDKYLDSYKYGIEVALTATGKEWYRADENISNIDLMCKICEQMQISKYLIFNISGHNPNVMLELGLSYGLGKETLIIKDKETKNISDIANAEYIEYSHAGELQTKIIKYFEDN</sequence>
<name>A0ABT6NAH7_9FIRM</name>
<comment type="caution">
    <text evidence="1">The sequence shown here is derived from an EMBL/GenBank/DDBJ whole genome shotgun (WGS) entry which is preliminary data.</text>
</comment>
<dbReference type="EMBL" id="JARYZI010000002">
    <property type="protein sequence ID" value="MDH8677423.1"/>
    <property type="molecule type" value="Genomic_DNA"/>
</dbReference>
<dbReference type="RefSeq" id="WP_281093237.1">
    <property type="nucleotide sequence ID" value="NZ_JARYZI010000002.1"/>
</dbReference>
<proteinExistence type="predicted"/>
<protein>
    <submittedName>
        <fullName evidence="1">Uncharacterized protein</fullName>
    </submittedName>
</protein>
<gene>
    <name evidence="1" type="ORF">QE109_04650</name>
</gene>
<accession>A0ABT6NAH7</accession>
<evidence type="ECO:0000313" key="1">
    <source>
        <dbReference type="EMBL" id="MDH8677423.1"/>
    </source>
</evidence>
<organism evidence="1 2">
    <name type="scientific">Fusibacter bizertensis</name>
    <dbReference type="NCBI Taxonomy" id="1488331"/>
    <lineage>
        <taxon>Bacteria</taxon>
        <taxon>Bacillati</taxon>
        <taxon>Bacillota</taxon>
        <taxon>Clostridia</taxon>
        <taxon>Eubacteriales</taxon>
        <taxon>Eubacteriales Family XII. Incertae Sedis</taxon>
        <taxon>Fusibacter</taxon>
    </lineage>
</organism>
<evidence type="ECO:0000313" key="2">
    <source>
        <dbReference type="Proteomes" id="UP001158045"/>
    </source>
</evidence>
<dbReference type="Proteomes" id="UP001158045">
    <property type="component" value="Unassembled WGS sequence"/>
</dbReference>
<reference evidence="1 2" key="1">
    <citation type="submission" date="2023-04" db="EMBL/GenBank/DDBJ databases">
        <title>Fusibacter bizertensis strain WBS, isolated from littoral bottom sediments of the Arctic seas - biochemical and genomic analysis.</title>
        <authorList>
            <person name="Brioukhanov A.L."/>
        </authorList>
    </citation>
    <scope>NUCLEOTIDE SEQUENCE [LARGE SCALE GENOMIC DNA]</scope>
    <source>
        <strain evidence="1 2">WBS</strain>
    </source>
</reference>
<dbReference type="Gene3D" id="3.40.50.450">
    <property type="match status" value="1"/>
</dbReference>
<keyword evidence="2" id="KW-1185">Reference proteome</keyword>